<sequence>KGEGGAPPSAAAAMPRARTPREARQEEGSVRTTRVATSSKCVSKVDLLPAILKPLPEDYLDSHDDVFEDRGHPLRVRERAQATQGPGDLWDSEDATLLELAKCRAFVRVVDLDPKKGTYRLRTMKCMWVFRTLNSREEAEIALRGVPGVRMPGLVVTVEESRIWKDMSCDYSSAATTSKTLCWRGITLMSLDGFKSFNMADFPYDRHTLQLERMEFVWRTHKDDDDYFKAMRLVSFEVRTSSMLPEWQAFPPYIRQLNETLVDGGRAGNQRAPTYASKFTVHLRLQRKHHFYLWQVFLVSYLIVLLSVSPLSMPPNPDTLAERIGLYSAGMLTLVAFKYGVSDHLPCVPYLTYADYFLLGGVVTIFVCSVASLYPWRFAGESEWKKWILDVVENITGLCILLAWTVALLYTWFKKPQKRVHWRNVLAQDLENMDPFGREEREDLDREEGANNERSGVWGKLLDTGGGLSKRGYLFGGPSPTRAVAAPEREVPQAPVEEWTVRQVAVFISGLGLGHCLHHFRENAVVSGNARGGGGVAGSGAGRLDRPLPPSSPRGGARWPSAARERAAPRSGARRRPLDDVADSRVGVPIAPSVGQPPPTCT</sequence>
<feature type="compositionally biased region" description="Basic and acidic residues" evidence="1">
    <location>
        <begin position="19"/>
        <end position="29"/>
    </location>
</feature>
<feature type="transmembrane region" description="Helical" evidence="2">
    <location>
        <begin position="291"/>
        <end position="312"/>
    </location>
</feature>
<dbReference type="Proteomes" id="UP001189429">
    <property type="component" value="Unassembled WGS sequence"/>
</dbReference>
<dbReference type="SUPFAM" id="SSF90112">
    <property type="entry name" value="Neurotransmitter-gated ion-channel transmembrane pore"/>
    <property type="match status" value="1"/>
</dbReference>
<feature type="transmembrane region" description="Helical" evidence="2">
    <location>
        <begin position="394"/>
        <end position="413"/>
    </location>
</feature>
<organism evidence="3 4">
    <name type="scientific">Prorocentrum cordatum</name>
    <dbReference type="NCBI Taxonomy" id="2364126"/>
    <lineage>
        <taxon>Eukaryota</taxon>
        <taxon>Sar</taxon>
        <taxon>Alveolata</taxon>
        <taxon>Dinophyceae</taxon>
        <taxon>Prorocentrales</taxon>
        <taxon>Prorocentraceae</taxon>
        <taxon>Prorocentrum</taxon>
    </lineage>
</organism>
<feature type="region of interest" description="Disordered" evidence="1">
    <location>
        <begin position="1"/>
        <end position="35"/>
    </location>
</feature>
<feature type="transmembrane region" description="Helical" evidence="2">
    <location>
        <begin position="353"/>
        <end position="374"/>
    </location>
</feature>
<protein>
    <recommendedName>
        <fullName evidence="5">Neurotransmitter-gated ion-channel ligand-binding domain-containing protein</fullName>
    </recommendedName>
</protein>
<name>A0ABN9VHY3_9DINO</name>
<proteinExistence type="predicted"/>
<feature type="transmembrane region" description="Helical" evidence="2">
    <location>
        <begin position="324"/>
        <end position="341"/>
    </location>
</feature>
<keyword evidence="4" id="KW-1185">Reference proteome</keyword>
<dbReference type="InterPro" id="IPR006201">
    <property type="entry name" value="Neur_channel"/>
</dbReference>
<keyword evidence="2" id="KW-0472">Membrane</keyword>
<feature type="compositionally biased region" description="Low complexity" evidence="1">
    <location>
        <begin position="1"/>
        <end position="17"/>
    </location>
</feature>
<comment type="caution">
    <text evidence="3">The sequence shown here is derived from an EMBL/GenBank/DDBJ whole genome shotgun (WGS) entry which is preliminary data.</text>
</comment>
<reference evidence="3" key="1">
    <citation type="submission" date="2023-10" db="EMBL/GenBank/DDBJ databases">
        <authorList>
            <person name="Chen Y."/>
            <person name="Shah S."/>
            <person name="Dougan E. K."/>
            <person name="Thang M."/>
            <person name="Chan C."/>
        </authorList>
    </citation>
    <scope>NUCLEOTIDE SEQUENCE [LARGE SCALE GENOMIC DNA]</scope>
</reference>
<evidence type="ECO:0000313" key="3">
    <source>
        <dbReference type="EMBL" id="CAK0871919.1"/>
    </source>
</evidence>
<evidence type="ECO:0008006" key="5">
    <source>
        <dbReference type="Google" id="ProtNLM"/>
    </source>
</evidence>
<dbReference type="Gene3D" id="1.20.58.390">
    <property type="entry name" value="Neurotransmitter-gated ion-channel transmembrane domain"/>
    <property type="match status" value="1"/>
</dbReference>
<evidence type="ECO:0000313" key="4">
    <source>
        <dbReference type="Proteomes" id="UP001189429"/>
    </source>
</evidence>
<feature type="region of interest" description="Disordered" evidence="1">
    <location>
        <begin position="536"/>
        <end position="602"/>
    </location>
</feature>
<accession>A0ABN9VHY3</accession>
<dbReference type="EMBL" id="CAUYUJ010017116">
    <property type="protein sequence ID" value="CAK0871919.1"/>
    <property type="molecule type" value="Genomic_DNA"/>
</dbReference>
<feature type="non-terminal residue" evidence="3">
    <location>
        <position position="1"/>
    </location>
</feature>
<keyword evidence="2" id="KW-1133">Transmembrane helix</keyword>
<feature type="compositionally biased region" description="Low complexity" evidence="1">
    <location>
        <begin position="553"/>
        <end position="562"/>
    </location>
</feature>
<evidence type="ECO:0000256" key="2">
    <source>
        <dbReference type="SAM" id="Phobius"/>
    </source>
</evidence>
<keyword evidence="2" id="KW-0812">Transmembrane</keyword>
<dbReference type="InterPro" id="IPR038050">
    <property type="entry name" value="Neuro_actylchol_rec"/>
</dbReference>
<gene>
    <name evidence="3" type="ORF">PCOR1329_LOCUS57573</name>
</gene>
<dbReference type="PANTHER" id="PTHR18945">
    <property type="entry name" value="NEUROTRANSMITTER GATED ION CHANNEL"/>
    <property type="match status" value="1"/>
</dbReference>
<evidence type="ECO:0000256" key="1">
    <source>
        <dbReference type="SAM" id="MobiDB-lite"/>
    </source>
</evidence>
<dbReference type="InterPro" id="IPR036719">
    <property type="entry name" value="Neuro-gated_channel_TM_sf"/>
</dbReference>